<keyword evidence="4 8" id="KW-0547">Nucleotide-binding</keyword>
<organism evidence="10 11">
    <name type="scientific">Dechloromonas hankyongensis</name>
    <dbReference type="NCBI Taxonomy" id="2908002"/>
    <lineage>
        <taxon>Bacteria</taxon>
        <taxon>Pseudomonadati</taxon>
        <taxon>Pseudomonadota</taxon>
        <taxon>Betaproteobacteria</taxon>
        <taxon>Rhodocyclales</taxon>
        <taxon>Azonexaceae</taxon>
        <taxon>Dechloromonas</taxon>
    </lineage>
</organism>
<evidence type="ECO:0000256" key="8">
    <source>
        <dbReference type="HAMAP-Rule" id="MF_00137"/>
    </source>
</evidence>
<dbReference type="Gene3D" id="3.30.470.20">
    <property type="entry name" value="ATP-grasp fold, B domain"/>
    <property type="match status" value="1"/>
</dbReference>
<dbReference type="NCBIfam" id="TIGR00081">
    <property type="entry name" value="purC"/>
    <property type="match status" value="1"/>
</dbReference>
<dbReference type="GO" id="GO:0004639">
    <property type="term" value="F:phosphoribosylaminoimidazolesuccinocarboxamide synthase activity"/>
    <property type="evidence" value="ECO:0007669"/>
    <property type="project" value="UniProtKB-EC"/>
</dbReference>
<evidence type="ECO:0000256" key="4">
    <source>
        <dbReference type="ARBA" id="ARBA00022741"/>
    </source>
</evidence>
<dbReference type="EMBL" id="JAKLTN010000003">
    <property type="protein sequence ID" value="MCG2578527.1"/>
    <property type="molecule type" value="Genomic_DNA"/>
</dbReference>
<name>A0ABS9K5S6_9RHOO</name>
<comment type="catalytic activity">
    <reaction evidence="7 8">
        <text>5-amino-1-(5-phospho-D-ribosyl)imidazole-4-carboxylate + L-aspartate + ATP = (2S)-2-[5-amino-1-(5-phospho-beta-D-ribosyl)imidazole-4-carboxamido]succinate + ADP + phosphate + 2 H(+)</text>
        <dbReference type="Rhea" id="RHEA:22628"/>
        <dbReference type="ChEBI" id="CHEBI:15378"/>
        <dbReference type="ChEBI" id="CHEBI:29991"/>
        <dbReference type="ChEBI" id="CHEBI:30616"/>
        <dbReference type="ChEBI" id="CHEBI:43474"/>
        <dbReference type="ChEBI" id="CHEBI:58443"/>
        <dbReference type="ChEBI" id="CHEBI:77657"/>
        <dbReference type="ChEBI" id="CHEBI:456216"/>
        <dbReference type="EC" id="6.3.2.6"/>
    </reaction>
</comment>
<dbReference type="InterPro" id="IPR001636">
    <property type="entry name" value="SAICAR_synth"/>
</dbReference>
<feature type="domain" description="SAICAR synthetase/ADE2 N-terminal" evidence="9">
    <location>
        <begin position="16"/>
        <end position="279"/>
    </location>
</feature>
<evidence type="ECO:0000313" key="11">
    <source>
        <dbReference type="Proteomes" id="UP001165384"/>
    </source>
</evidence>
<dbReference type="Proteomes" id="UP001165384">
    <property type="component" value="Unassembled WGS sequence"/>
</dbReference>
<dbReference type="InterPro" id="IPR018236">
    <property type="entry name" value="SAICAR_synthetase_CS"/>
</dbReference>
<dbReference type="HAMAP" id="MF_00137">
    <property type="entry name" value="SAICAR_synth"/>
    <property type="match status" value="1"/>
</dbReference>
<dbReference type="RefSeq" id="WP_275711899.1">
    <property type="nucleotide sequence ID" value="NZ_JAKLTN010000003.1"/>
</dbReference>
<evidence type="ECO:0000256" key="2">
    <source>
        <dbReference type="ARBA" id="ARBA00010190"/>
    </source>
</evidence>
<reference evidence="10" key="1">
    <citation type="submission" date="2022-01" db="EMBL/GenBank/DDBJ databases">
        <authorList>
            <person name="Jo J.-H."/>
            <person name="Im W.-T."/>
        </authorList>
    </citation>
    <scope>NUCLEOTIDE SEQUENCE</scope>
    <source>
        <strain evidence="10">XY25</strain>
    </source>
</reference>
<keyword evidence="6 8" id="KW-0067">ATP-binding</keyword>
<dbReference type="PROSITE" id="PS01057">
    <property type="entry name" value="SAICAR_SYNTHETASE_1"/>
    <property type="match status" value="1"/>
</dbReference>
<dbReference type="CDD" id="cd01414">
    <property type="entry name" value="SAICAR_synt_Sc"/>
    <property type="match status" value="1"/>
</dbReference>
<sequence>MTAPLFESTITSLPLLNKGKVRDIYAVDADKLLIITTDRLSAFDVILPNPIPRKGEVLQAVANFWFDKLGHIVPNQLTGIDPESVVAENERDQVRGRAVVVKRLRPLPIEAVVRGYVIGSGWKDYQQTGAICGIALPAGLKMAAKLPAPIFTPATKAAVGDHDENVSFATAQANCAADLADALAGTGKNGAGLADEARIAAIRLYEEASAYARGRGIIIADTKFEFGIDAAGTLHLIDEALTPDSSRFWPADQYQEGINPPSYDKQYVRDYLETLDWGKVAPGPKLPADVVARTSAKYIEAYERLTGKTL</sequence>
<evidence type="ECO:0000256" key="3">
    <source>
        <dbReference type="ARBA" id="ARBA00022598"/>
    </source>
</evidence>
<comment type="similarity">
    <text evidence="2 8">Belongs to the SAICAR synthetase family.</text>
</comment>
<dbReference type="EC" id="6.3.2.6" evidence="8"/>
<dbReference type="SUPFAM" id="SSF56104">
    <property type="entry name" value="SAICAR synthase-like"/>
    <property type="match status" value="1"/>
</dbReference>
<dbReference type="Pfam" id="PF01259">
    <property type="entry name" value="SAICAR_synt"/>
    <property type="match status" value="1"/>
</dbReference>
<protein>
    <recommendedName>
        <fullName evidence="8">Phosphoribosylaminoimidazole-succinocarboxamide synthase</fullName>
        <ecNumber evidence="8">6.3.2.6</ecNumber>
    </recommendedName>
    <alternativeName>
        <fullName evidence="8">SAICAR synthetase</fullName>
    </alternativeName>
</protein>
<keyword evidence="11" id="KW-1185">Reference proteome</keyword>
<dbReference type="InterPro" id="IPR028923">
    <property type="entry name" value="SAICAR_synt/ADE2_N"/>
</dbReference>
<dbReference type="NCBIfam" id="NF010568">
    <property type="entry name" value="PRK13961.1"/>
    <property type="match status" value="1"/>
</dbReference>
<dbReference type="PROSITE" id="PS01058">
    <property type="entry name" value="SAICAR_SYNTHETASE_2"/>
    <property type="match status" value="1"/>
</dbReference>
<evidence type="ECO:0000256" key="6">
    <source>
        <dbReference type="ARBA" id="ARBA00022840"/>
    </source>
</evidence>
<evidence type="ECO:0000256" key="7">
    <source>
        <dbReference type="ARBA" id="ARBA00048475"/>
    </source>
</evidence>
<evidence type="ECO:0000256" key="1">
    <source>
        <dbReference type="ARBA" id="ARBA00004672"/>
    </source>
</evidence>
<accession>A0ABS9K5S6</accession>
<gene>
    <name evidence="8" type="primary">purC</name>
    <name evidence="10" type="ORF">LZ012_16140</name>
</gene>
<keyword evidence="3 8" id="KW-0436">Ligase</keyword>
<comment type="caution">
    <text evidence="10">The sequence shown here is derived from an EMBL/GenBank/DDBJ whole genome shotgun (WGS) entry which is preliminary data.</text>
</comment>
<dbReference type="PANTHER" id="PTHR43700:SF1">
    <property type="entry name" value="PHOSPHORIBOSYLAMINOIMIDAZOLE-SUCCINOCARBOXAMIDE SYNTHASE"/>
    <property type="match status" value="1"/>
</dbReference>
<comment type="pathway">
    <text evidence="1 8">Purine metabolism; IMP biosynthesis via de novo pathway; 5-amino-1-(5-phospho-D-ribosyl)imidazole-4-carboxamide from 5-amino-1-(5-phospho-D-ribosyl)imidazole-4-carboxylate: step 1/2.</text>
</comment>
<dbReference type="PANTHER" id="PTHR43700">
    <property type="entry name" value="PHOSPHORIBOSYLAMINOIMIDAZOLE-SUCCINOCARBOXAMIDE SYNTHASE"/>
    <property type="match status" value="1"/>
</dbReference>
<proteinExistence type="inferred from homology"/>
<keyword evidence="5 8" id="KW-0658">Purine biosynthesis</keyword>
<dbReference type="Gene3D" id="3.30.200.20">
    <property type="entry name" value="Phosphorylase Kinase, domain 1"/>
    <property type="match status" value="1"/>
</dbReference>
<evidence type="ECO:0000259" key="9">
    <source>
        <dbReference type="Pfam" id="PF01259"/>
    </source>
</evidence>
<evidence type="ECO:0000256" key="5">
    <source>
        <dbReference type="ARBA" id="ARBA00022755"/>
    </source>
</evidence>
<evidence type="ECO:0000313" key="10">
    <source>
        <dbReference type="EMBL" id="MCG2578527.1"/>
    </source>
</evidence>